<reference evidence="2 3" key="1">
    <citation type="journal article" date="2019" name="Sci. Rep.">
        <title>A high-quality genome of Eragrostis curvula grass provides insights into Poaceae evolution and supports new strategies to enhance forage quality.</title>
        <authorList>
            <person name="Carballo J."/>
            <person name="Santos B.A.C.M."/>
            <person name="Zappacosta D."/>
            <person name="Garbus I."/>
            <person name="Selva J.P."/>
            <person name="Gallo C.A."/>
            <person name="Diaz A."/>
            <person name="Albertini E."/>
            <person name="Caccamo M."/>
            <person name="Echenique V."/>
        </authorList>
    </citation>
    <scope>NUCLEOTIDE SEQUENCE [LARGE SCALE GENOMIC DNA]</scope>
    <source>
        <strain evidence="3">cv. Victoria</strain>
        <tissue evidence="2">Leaf</tissue>
    </source>
</reference>
<dbReference type="AlphaFoldDB" id="A0A5J9SMY9"/>
<dbReference type="Pfam" id="PF08268">
    <property type="entry name" value="FBA_3"/>
    <property type="match status" value="1"/>
</dbReference>
<protein>
    <recommendedName>
        <fullName evidence="1">F-box associated beta-propeller type 3 domain-containing protein</fullName>
    </recommendedName>
</protein>
<comment type="caution">
    <text evidence="2">The sequence shown here is derived from an EMBL/GenBank/DDBJ whole genome shotgun (WGS) entry which is preliminary data.</text>
</comment>
<dbReference type="PANTHER" id="PTHR47993">
    <property type="entry name" value="OS09G0372900 PROTEIN-RELATED"/>
    <property type="match status" value="1"/>
</dbReference>
<dbReference type="InterPro" id="IPR036047">
    <property type="entry name" value="F-box-like_dom_sf"/>
</dbReference>
<dbReference type="Gramene" id="TVU00289">
    <property type="protein sequence ID" value="TVU00289"/>
    <property type="gene ID" value="EJB05_54277"/>
</dbReference>
<name>A0A5J9SMY9_9POAL</name>
<dbReference type="OrthoDB" id="687160at2759"/>
<evidence type="ECO:0000313" key="2">
    <source>
        <dbReference type="EMBL" id="TVU00289.1"/>
    </source>
</evidence>
<proteinExistence type="predicted"/>
<organism evidence="2 3">
    <name type="scientific">Eragrostis curvula</name>
    <name type="common">weeping love grass</name>
    <dbReference type="NCBI Taxonomy" id="38414"/>
    <lineage>
        <taxon>Eukaryota</taxon>
        <taxon>Viridiplantae</taxon>
        <taxon>Streptophyta</taxon>
        <taxon>Embryophyta</taxon>
        <taxon>Tracheophyta</taxon>
        <taxon>Spermatophyta</taxon>
        <taxon>Magnoliopsida</taxon>
        <taxon>Liliopsida</taxon>
        <taxon>Poales</taxon>
        <taxon>Poaceae</taxon>
        <taxon>PACMAD clade</taxon>
        <taxon>Chloridoideae</taxon>
        <taxon>Eragrostideae</taxon>
        <taxon>Eragrostidinae</taxon>
        <taxon>Eragrostis</taxon>
    </lineage>
</organism>
<feature type="domain" description="F-box associated beta-propeller type 3" evidence="1">
    <location>
        <begin position="153"/>
        <end position="368"/>
    </location>
</feature>
<dbReference type="InterPro" id="IPR013187">
    <property type="entry name" value="F-box-assoc_dom_typ3"/>
</dbReference>
<dbReference type="SUPFAM" id="SSF81383">
    <property type="entry name" value="F-box domain"/>
    <property type="match status" value="1"/>
</dbReference>
<dbReference type="InterPro" id="IPR050233">
    <property type="entry name" value="A_thaliana_F-box"/>
</dbReference>
<sequence length="469" mass="52596">MSVVQKATKPILSFAGVAKEKPSPFDRTGSTMAADGSGDNPVAALIIWEDLPEALIIWEILVRLPPEDVFRCRAVRRSWRHATSTRDFLLANHRRQPVLPILNLYEAIDLDAEGTIGIDHDDPHFVVFCGGGELRPVVRYAAPGMDCLALHGAIDGLLLVSSTGMNAIWRRFYLCNPATCRCAPVRQLFEHKLGRPCFSTHVVGFYQHQPSGEYRVLYWLRPESDDGGGAPVYYVLTVENGGEPRCIGRLGAATSPSAAQLLATGLPCSADHPPVLYRGCLYWGRHDLIDDDDETLEVYRHIPVFDVVTEKFRWMRRPFHLFHWTSLLEMNNADGTIGLGLCGSREGPVIEFWVLEDYDAEIWSFKRWINLEALTQTPAPPVDRLALFCTPARVVVFNEREVLISILGRVLQCDVHGNFLGLLECGGRLCHITGHSLRESILQHPFFEMQEEIAVNENDNMPMPFLLAV</sequence>
<feature type="non-terminal residue" evidence="2">
    <location>
        <position position="1"/>
    </location>
</feature>
<evidence type="ECO:0000259" key="1">
    <source>
        <dbReference type="Pfam" id="PF08268"/>
    </source>
</evidence>
<dbReference type="PANTHER" id="PTHR47993:SF93">
    <property type="entry name" value="OS04G0195100 PROTEIN"/>
    <property type="match status" value="1"/>
</dbReference>
<dbReference type="EMBL" id="RWGY01000611">
    <property type="protein sequence ID" value="TVU00289.1"/>
    <property type="molecule type" value="Genomic_DNA"/>
</dbReference>
<dbReference type="Gene3D" id="1.20.1280.50">
    <property type="match status" value="1"/>
</dbReference>
<keyword evidence="3" id="KW-1185">Reference proteome</keyword>
<evidence type="ECO:0000313" key="3">
    <source>
        <dbReference type="Proteomes" id="UP000324897"/>
    </source>
</evidence>
<accession>A0A5J9SMY9</accession>
<gene>
    <name evidence="2" type="ORF">EJB05_54277</name>
</gene>
<dbReference type="Proteomes" id="UP000324897">
    <property type="component" value="Unassembled WGS sequence"/>
</dbReference>